<name>A9C0U3_DELAS</name>
<dbReference type="EMBL" id="CP000884">
    <property type="protein sequence ID" value="ABX38406.1"/>
    <property type="molecule type" value="Genomic_DNA"/>
</dbReference>
<dbReference type="STRING" id="398578.Daci_5778"/>
<feature type="region of interest" description="Disordered" evidence="1">
    <location>
        <begin position="147"/>
        <end position="166"/>
    </location>
</feature>
<reference evidence="3 4" key="1">
    <citation type="journal article" date="2004" name="Appl. Environ. Microbiol.">
        <title>Mineralization of individual congeners of linear alkylbenzenesulfonate by defined pairs of heterotrophic bacteria.</title>
        <authorList>
            <person name="Schleheck D."/>
            <person name="Knepper T.P."/>
            <person name="Fischer K."/>
            <person name="Cook A.M."/>
        </authorList>
    </citation>
    <scope>NUCLEOTIDE SEQUENCE [LARGE SCALE GENOMIC DNA]</scope>
    <source>
        <strain evidence="4">DSM 14801 / SPH-1</strain>
    </source>
</reference>
<dbReference type="Pfam" id="PF14832">
    <property type="entry name" value="Tautomerase_3"/>
    <property type="match status" value="1"/>
</dbReference>
<reference evidence="4" key="2">
    <citation type="submission" date="2007-11" db="EMBL/GenBank/DDBJ databases">
        <title>Complete sequence of Delftia acidovorans DSM 14801 / SPH-1.</title>
        <authorList>
            <person name="Copeland A."/>
            <person name="Lucas S."/>
            <person name="Lapidus A."/>
            <person name="Barry K."/>
            <person name="Glavina del Rio T."/>
            <person name="Dalin E."/>
            <person name="Tice H."/>
            <person name="Pitluck S."/>
            <person name="Lowry S."/>
            <person name="Clum A."/>
            <person name="Schmutz J."/>
            <person name="Larimer F."/>
            <person name="Land M."/>
            <person name="Hauser L."/>
            <person name="Kyrpides N."/>
            <person name="Kim E."/>
            <person name="Schleheck D."/>
            <person name="Richardson P."/>
        </authorList>
    </citation>
    <scope>NUCLEOTIDE SEQUENCE [LARGE SCALE GENOMIC DNA]</scope>
    <source>
        <strain evidence="4">DSM 14801 / SPH-1</strain>
    </source>
</reference>
<protein>
    <recommendedName>
        <fullName evidence="2">Tautomerase cis-CaaD-like domain-containing protein</fullName>
    </recommendedName>
</protein>
<dbReference type="InterPro" id="IPR014347">
    <property type="entry name" value="Tautomerase/MIF_sf"/>
</dbReference>
<evidence type="ECO:0000259" key="2">
    <source>
        <dbReference type="Pfam" id="PF14832"/>
    </source>
</evidence>
<feature type="region of interest" description="Disordered" evidence="1">
    <location>
        <begin position="1"/>
        <end position="20"/>
    </location>
</feature>
<accession>A9C0U3</accession>
<dbReference type="eggNOG" id="COG1942">
    <property type="taxonomic scope" value="Bacteria"/>
</dbReference>
<dbReference type="HOGENOM" id="CLU_113367_0_0_4"/>
<sequence>MQASPPDGPPCRQPGFPETSSFLHPEKTMPLWKIYHPENAFSDEDKQAIAQRITAVYCDLPRFYVGVVFEAVARTSFFIGGEPADDFVRISVDHIARQIRDEETKTRFLEGVRRQLSPFIADRGLRWEMHVDETPFSLWSIQGLRPPVPGTPEGEKWRLDNRPAAY</sequence>
<feature type="compositionally biased region" description="Basic and acidic residues" evidence="1">
    <location>
        <begin position="153"/>
        <end position="166"/>
    </location>
</feature>
<dbReference type="KEGG" id="dac:Daci_5778"/>
<feature type="compositionally biased region" description="Pro residues" evidence="1">
    <location>
        <begin position="1"/>
        <end position="12"/>
    </location>
</feature>
<dbReference type="AlphaFoldDB" id="A9C0U3"/>
<gene>
    <name evidence="3" type="ordered locus">Daci_5778</name>
</gene>
<dbReference type="SUPFAM" id="SSF55331">
    <property type="entry name" value="Tautomerase/MIF"/>
    <property type="match status" value="1"/>
</dbReference>
<proteinExistence type="predicted"/>
<dbReference type="InterPro" id="IPR028116">
    <property type="entry name" value="Cis-CaaD-like"/>
</dbReference>
<keyword evidence="4" id="KW-1185">Reference proteome</keyword>
<dbReference type="Proteomes" id="UP000000784">
    <property type="component" value="Chromosome"/>
</dbReference>
<feature type="domain" description="Tautomerase cis-CaaD-like" evidence="2">
    <location>
        <begin position="29"/>
        <end position="162"/>
    </location>
</feature>
<evidence type="ECO:0000313" key="3">
    <source>
        <dbReference type="EMBL" id="ABX38406.1"/>
    </source>
</evidence>
<dbReference type="Gene3D" id="3.30.429.10">
    <property type="entry name" value="Macrophage Migration Inhibitory Factor"/>
    <property type="match status" value="1"/>
</dbReference>
<organism evidence="3 4">
    <name type="scientific">Delftia acidovorans (strain DSM 14801 / SPH-1)</name>
    <dbReference type="NCBI Taxonomy" id="398578"/>
    <lineage>
        <taxon>Bacteria</taxon>
        <taxon>Pseudomonadati</taxon>
        <taxon>Pseudomonadota</taxon>
        <taxon>Betaproteobacteria</taxon>
        <taxon>Burkholderiales</taxon>
        <taxon>Comamonadaceae</taxon>
        <taxon>Delftia</taxon>
    </lineage>
</organism>
<evidence type="ECO:0000256" key="1">
    <source>
        <dbReference type="SAM" id="MobiDB-lite"/>
    </source>
</evidence>
<evidence type="ECO:0000313" key="4">
    <source>
        <dbReference type="Proteomes" id="UP000000784"/>
    </source>
</evidence>